<organism evidence="1 2">
    <name type="scientific">Deinococcus carri</name>
    <dbReference type="NCBI Taxonomy" id="1211323"/>
    <lineage>
        <taxon>Bacteria</taxon>
        <taxon>Thermotogati</taxon>
        <taxon>Deinococcota</taxon>
        <taxon>Deinococci</taxon>
        <taxon>Deinococcales</taxon>
        <taxon>Deinococcaceae</taxon>
        <taxon>Deinococcus</taxon>
    </lineage>
</organism>
<accession>A0ABP9W703</accession>
<gene>
    <name evidence="1" type="ORF">Dcar01_01848</name>
</gene>
<proteinExistence type="predicted"/>
<dbReference type="EMBL" id="BAABRP010000005">
    <property type="protein sequence ID" value="GAA5513122.1"/>
    <property type="molecule type" value="Genomic_DNA"/>
</dbReference>
<reference evidence="1 2" key="1">
    <citation type="submission" date="2024-02" db="EMBL/GenBank/DDBJ databases">
        <title>Deinococcus carri NBRC 110142.</title>
        <authorList>
            <person name="Ichikawa N."/>
            <person name="Katano-Makiyama Y."/>
            <person name="Hidaka K."/>
        </authorList>
    </citation>
    <scope>NUCLEOTIDE SEQUENCE [LARGE SCALE GENOMIC DNA]</scope>
    <source>
        <strain evidence="1 2">NBRC 110142</strain>
    </source>
</reference>
<comment type="caution">
    <text evidence="1">The sequence shown here is derived from an EMBL/GenBank/DDBJ whole genome shotgun (WGS) entry which is preliminary data.</text>
</comment>
<dbReference type="Proteomes" id="UP001401887">
    <property type="component" value="Unassembled WGS sequence"/>
</dbReference>
<evidence type="ECO:0000313" key="2">
    <source>
        <dbReference type="Proteomes" id="UP001401887"/>
    </source>
</evidence>
<protein>
    <submittedName>
        <fullName evidence="1">Uncharacterized protein</fullName>
    </submittedName>
</protein>
<name>A0ABP9W703_9DEIO</name>
<keyword evidence="2" id="KW-1185">Reference proteome</keyword>
<evidence type="ECO:0000313" key="1">
    <source>
        <dbReference type="EMBL" id="GAA5513122.1"/>
    </source>
</evidence>
<sequence>MSRAMKTYTLSLRHAPTEEGALLQVLILEAASVHEALEVFVHTFYRHDPIAWLFHAGALTIREGVALGLLRRYFSSDQIERVVEYVGGGHRVSFSQYD</sequence>